<protein>
    <submittedName>
        <fullName evidence="1">Uncharacterized protein</fullName>
    </submittedName>
</protein>
<reference evidence="1 2" key="1">
    <citation type="journal article" date="2021" name="Hortic Res">
        <title>High-quality reference genome and annotation aids understanding of berry development for evergreen blueberry (Vaccinium darrowii).</title>
        <authorList>
            <person name="Yu J."/>
            <person name="Hulse-Kemp A.M."/>
            <person name="Babiker E."/>
            <person name="Staton M."/>
        </authorList>
    </citation>
    <scope>NUCLEOTIDE SEQUENCE [LARGE SCALE GENOMIC DNA]</scope>
    <source>
        <strain evidence="2">cv. NJ 8807/NJ 8810</strain>
        <tissue evidence="1">Young leaf</tissue>
    </source>
</reference>
<proteinExistence type="predicted"/>
<keyword evidence="2" id="KW-1185">Reference proteome</keyword>
<organism evidence="1 2">
    <name type="scientific">Vaccinium darrowii</name>
    <dbReference type="NCBI Taxonomy" id="229202"/>
    <lineage>
        <taxon>Eukaryota</taxon>
        <taxon>Viridiplantae</taxon>
        <taxon>Streptophyta</taxon>
        <taxon>Embryophyta</taxon>
        <taxon>Tracheophyta</taxon>
        <taxon>Spermatophyta</taxon>
        <taxon>Magnoliopsida</taxon>
        <taxon>eudicotyledons</taxon>
        <taxon>Gunneridae</taxon>
        <taxon>Pentapetalae</taxon>
        <taxon>asterids</taxon>
        <taxon>Ericales</taxon>
        <taxon>Ericaceae</taxon>
        <taxon>Vaccinioideae</taxon>
        <taxon>Vaccinieae</taxon>
        <taxon>Vaccinium</taxon>
    </lineage>
</organism>
<evidence type="ECO:0000313" key="1">
    <source>
        <dbReference type="EMBL" id="KAH7865243.1"/>
    </source>
</evidence>
<accession>A0ACB7ZH33</accession>
<evidence type="ECO:0000313" key="2">
    <source>
        <dbReference type="Proteomes" id="UP000828048"/>
    </source>
</evidence>
<comment type="caution">
    <text evidence="1">The sequence shown here is derived from an EMBL/GenBank/DDBJ whole genome shotgun (WGS) entry which is preliminary data.</text>
</comment>
<sequence length="283" mass="31903">MAVASKLAIPSVSSIHTAVLLHLRVAMSPKKTLRLKENGENRVVHQNGMGGGTVASNVGTFLEVFRACIFKKLKNEVTSVAVCMFIAVNWKEKKRVETERGSELVGVDVDANGDEEDGDEAEVDDGVNSDGGSARLHAAKLHHPVSTRDLEQKTRRQQHEQHQRYQDWAPRRAQSGNPFSNSTPDLTQSTRKAEQRRQREDEKRRGRGWERRVTGVDSETDGQNENGEDNKEKEGVNEHSFPIGLEAPKFHEPGVPRRLKDEPGRKQYEQNQPNQYRCPIQHC</sequence>
<dbReference type="EMBL" id="CM037159">
    <property type="protein sequence ID" value="KAH7865243.1"/>
    <property type="molecule type" value="Genomic_DNA"/>
</dbReference>
<dbReference type="Proteomes" id="UP000828048">
    <property type="component" value="Chromosome 9"/>
</dbReference>
<gene>
    <name evidence="1" type="ORF">Vadar_004100</name>
</gene>
<name>A0ACB7ZH33_9ERIC</name>